<organism evidence="1 2">
    <name type="scientific">Thelephora terrestris</name>
    <dbReference type="NCBI Taxonomy" id="56493"/>
    <lineage>
        <taxon>Eukaryota</taxon>
        <taxon>Fungi</taxon>
        <taxon>Dikarya</taxon>
        <taxon>Basidiomycota</taxon>
        <taxon>Agaricomycotina</taxon>
        <taxon>Agaricomycetes</taxon>
        <taxon>Thelephorales</taxon>
        <taxon>Thelephoraceae</taxon>
        <taxon>Thelephora</taxon>
    </lineage>
</organism>
<sequence>MGPWDVAEVLCFEHINRRTTWNYWTTRLPSDVDLPTNPTNVPSGARMHRCLSVDEILRLVARELLGSGLKATAVSLACSCRTFQDPVLDELWETQDRLIPLLKCLPQEVWQEESGVFTLQRIPTKAEWDAFRKHAQRMRNCKLDTSEDPLTSEILLALQLRTANEPFTPMLEAFECKQAEEAFIPFIPLFVSPRTSDINITFSEDTPSLVVASTISRFPTLCPQLESIKFNSLEWDSIVIDAVSEMLLACNRDFLHTFNVDSPLTEEAREVLYQLPNLSDLWVVIQDRTLLPPVVLPNLTSIDIDYDEDLEWLQGFREANLAKLESMAFHCESEQIGDFLGAFGSVVSTTSAQHTLSSFRFYTSSSWDPSYLALLPFKELKALEIEFYCYDGCSSKVDDDIITLLAQAMPKLECLKLGRTPCRTPTGVTAQGIIALASRCLRLSRLRIHFLGDSLAEVATVAEDISLTKDEPVVRREDCGLKHLEVGRIPIPPGSAVRIALSLLQIFPRILKVEYGTPEWGTVAETIEDFRRIGIFVGRAAGVGTGGLSGGA</sequence>
<reference evidence="1" key="2">
    <citation type="submission" date="2020-11" db="EMBL/GenBank/DDBJ databases">
        <authorList>
            <consortium name="DOE Joint Genome Institute"/>
            <person name="Kuo A."/>
            <person name="Miyauchi S."/>
            <person name="Kiss E."/>
            <person name="Drula E."/>
            <person name="Kohler A."/>
            <person name="Sanchez-Garcia M."/>
            <person name="Andreopoulos B."/>
            <person name="Barry K.W."/>
            <person name="Bonito G."/>
            <person name="Buee M."/>
            <person name="Carver A."/>
            <person name="Chen C."/>
            <person name="Cichocki N."/>
            <person name="Clum A."/>
            <person name="Culley D."/>
            <person name="Crous P.W."/>
            <person name="Fauchery L."/>
            <person name="Girlanda M."/>
            <person name="Hayes R."/>
            <person name="Keri Z."/>
            <person name="Labutti K."/>
            <person name="Lipzen A."/>
            <person name="Lombard V."/>
            <person name="Magnuson J."/>
            <person name="Maillard F."/>
            <person name="Morin E."/>
            <person name="Murat C."/>
            <person name="Nolan M."/>
            <person name="Ohm R."/>
            <person name="Pangilinan J."/>
            <person name="Pereira M."/>
            <person name="Perotto S."/>
            <person name="Peter M."/>
            <person name="Riley R."/>
            <person name="Sitrit Y."/>
            <person name="Stielow B."/>
            <person name="Szollosi G."/>
            <person name="Zifcakova L."/>
            <person name="Stursova M."/>
            <person name="Spatafora J.W."/>
            <person name="Tedersoo L."/>
            <person name="Vaario L.-M."/>
            <person name="Yamada A."/>
            <person name="Yan M."/>
            <person name="Wang P."/>
            <person name="Xu J."/>
            <person name="Bruns T."/>
            <person name="Baldrian P."/>
            <person name="Vilgalys R."/>
            <person name="Henrissat B."/>
            <person name="Grigoriev I.V."/>
            <person name="Hibbett D."/>
            <person name="Nagy L.G."/>
            <person name="Martin F.M."/>
        </authorList>
    </citation>
    <scope>NUCLEOTIDE SEQUENCE</scope>
    <source>
        <strain evidence="1">UH-Tt-Lm1</strain>
    </source>
</reference>
<dbReference type="EMBL" id="WIUZ02000006">
    <property type="protein sequence ID" value="KAF9786375.1"/>
    <property type="molecule type" value="Genomic_DNA"/>
</dbReference>
<reference evidence="1" key="1">
    <citation type="journal article" date="2020" name="Nat. Commun.">
        <title>Large-scale genome sequencing of mycorrhizal fungi provides insights into the early evolution of symbiotic traits.</title>
        <authorList>
            <person name="Miyauchi S."/>
            <person name="Kiss E."/>
            <person name="Kuo A."/>
            <person name="Drula E."/>
            <person name="Kohler A."/>
            <person name="Sanchez-Garcia M."/>
            <person name="Morin E."/>
            <person name="Andreopoulos B."/>
            <person name="Barry K.W."/>
            <person name="Bonito G."/>
            <person name="Buee M."/>
            <person name="Carver A."/>
            <person name="Chen C."/>
            <person name="Cichocki N."/>
            <person name="Clum A."/>
            <person name="Culley D."/>
            <person name="Crous P.W."/>
            <person name="Fauchery L."/>
            <person name="Girlanda M."/>
            <person name="Hayes R.D."/>
            <person name="Keri Z."/>
            <person name="LaButti K."/>
            <person name="Lipzen A."/>
            <person name="Lombard V."/>
            <person name="Magnuson J."/>
            <person name="Maillard F."/>
            <person name="Murat C."/>
            <person name="Nolan M."/>
            <person name="Ohm R.A."/>
            <person name="Pangilinan J."/>
            <person name="Pereira M.F."/>
            <person name="Perotto S."/>
            <person name="Peter M."/>
            <person name="Pfister S."/>
            <person name="Riley R."/>
            <person name="Sitrit Y."/>
            <person name="Stielow J.B."/>
            <person name="Szollosi G."/>
            <person name="Zifcakova L."/>
            <person name="Stursova M."/>
            <person name="Spatafora J.W."/>
            <person name="Tedersoo L."/>
            <person name="Vaario L.M."/>
            <person name="Yamada A."/>
            <person name="Yan M."/>
            <person name="Wang P."/>
            <person name="Xu J."/>
            <person name="Bruns T."/>
            <person name="Baldrian P."/>
            <person name="Vilgalys R."/>
            <person name="Dunand C."/>
            <person name="Henrissat B."/>
            <person name="Grigoriev I.V."/>
            <person name="Hibbett D."/>
            <person name="Nagy L.G."/>
            <person name="Martin F.M."/>
        </authorList>
    </citation>
    <scope>NUCLEOTIDE SEQUENCE</scope>
    <source>
        <strain evidence="1">UH-Tt-Lm1</strain>
    </source>
</reference>
<evidence type="ECO:0000313" key="2">
    <source>
        <dbReference type="Proteomes" id="UP000736335"/>
    </source>
</evidence>
<comment type="caution">
    <text evidence="1">The sequence shown here is derived from an EMBL/GenBank/DDBJ whole genome shotgun (WGS) entry which is preliminary data.</text>
</comment>
<evidence type="ECO:0008006" key="3">
    <source>
        <dbReference type="Google" id="ProtNLM"/>
    </source>
</evidence>
<evidence type="ECO:0000313" key="1">
    <source>
        <dbReference type="EMBL" id="KAF9786375.1"/>
    </source>
</evidence>
<name>A0A9P6HGQ2_9AGAM</name>
<dbReference type="InterPro" id="IPR032675">
    <property type="entry name" value="LRR_dom_sf"/>
</dbReference>
<accession>A0A9P6HGQ2</accession>
<proteinExistence type="predicted"/>
<keyword evidence="2" id="KW-1185">Reference proteome</keyword>
<dbReference type="AlphaFoldDB" id="A0A9P6HGQ2"/>
<dbReference type="Gene3D" id="3.80.10.10">
    <property type="entry name" value="Ribonuclease Inhibitor"/>
    <property type="match status" value="1"/>
</dbReference>
<dbReference type="OrthoDB" id="2948138at2759"/>
<dbReference type="Proteomes" id="UP000736335">
    <property type="component" value="Unassembled WGS sequence"/>
</dbReference>
<gene>
    <name evidence="1" type="ORF">BJ322DRAFT_1020423</name>
</gene>
<protein>
    <recommendedName>
        <fullName evidence="3">F-box domain-containing protein</fullName>
    </recommendedName>
</protein>